<comment type="caution">
    <text evidence="2">The sequence shown here is derived from an EMBL/GenBank/DDBJ whole genome shotgun (WGS) entry which is preliminary data.</text>
</comment>
<keyword evidence="3" id="KW-1185">Reference proteome</keyword>
<accession>A0A2N6SKU4</accession>
<dbReference type="Pfam" id="PF00665">
    <property type="entry name" value="rve"/>
    <property type="match status" value="1"/>
</dbReference>
<dbReference type="GO" id="GO:0032196">
    <property type="term" value="P:transposition"/>
    <property type="evidence" value="ECO:0007669"/>
    <property type="project" value="TreeGrafter"/>
</dbReference>
<dbReference type="GO" id="GO:0005829">
    <property type="term" value="C:cytosol"/>
    <property type="evidence" value="ECO:0007669"/>
    <property type="project" value="TreeGrafter"/>
</dbReference>
<sequence>MAYTHLTTKELTWIENYYEIGEKAYIVAKKLRRSAQTIYNVYHYLDDGGTIIDYYEGYKANKSKCGSKKKQFTEDQITYINDRVSQGWSPDVIIGRQEIDLNCCAKTLYRRFQDDPAFDVRDLPMQGKRKANHHVETRGRLNDRRRLEQRQEAYPEYNEEFGHFEGDTIVGKNHQSAAITLVERISKLAITLKTEGRKACQVTDSLRRFFLKIPYRLVKSLTLDNGKEFSNWKDLSNEFDIDIFFADPGCPSQRGLNEHTNGLLRRDGLPKGTDFNEVDEDFLKEVTFKRNIIPRKSLNYYTPLEVFLAHLLDQTPGYYANHLRNMVSSST</sequence>
<dbReference type="InterPro" id="IPR053392">
    <property type="entry name" value="Transposase_IS30-like"/>
</dbReference>
<dbReference type="InterPro" id="IPR012337">
    <property type="entry name" value="RNaseH-like_sf"/>
</dbReference>
<evidence type="ECO:0000259" key="1">
    <source>
        <dbReference type="PROSITE" id="PS50994"/>
    </source>
</evidence>
<dbReference type="GO" id="GO:0015074">
    <property type="term" value="P:DNA integration"/>
    <property type="evidence" value="ECO:0007669"/>
    <property type="project" value="InterPro"/>
</dbReference>
<gene>
    <name evidence="2" type="ORF">CJ205_08535</name>
</gene>
<dbReference type="PANTHER" id="PTHR10948:SF23">
    <property type="entry name" value="TRANSPOSASE INSI FOR INSERTION SEQUENCE ELEMENT IS30A-RELATED"/>
    <property type="match status" value="1"/>
</dbReference>
<dbReference type="PROSITE" id="PS50994">
    <property type="entry name" value="INTEGRASE"/>
    <property type="match status" value="1"/>
</dbReference>
<evidence type="ECO:0000313" key="3">
    <source>
        <dbReference type="Proteomes" id="UP000235682"/>
    </source>
</evidence>
<dbReference type="PANTHER" id="PTHR10948">
    <property type="entry name" value="TRANSPOSASE"/>
    <property type="match status" value="1"/>
</dbReference>
<dbReference type="EMBL" id="PNHE01000075">
    <property type="protein sequence ID" value="PMC55979.1"/>
    <property type="molecule type" value="Genomic_DNA"/>
</dbReference>
<dbReference type="GO" id="GO:0003676">
    <property type="term" value="F:nucleic acid binding"/>
    <property type="evidence" value="ECO:0007669"/>
    <property type="project" value="InterPro"/>
</dbReference>
<feature type="domain" description="Integrase catalytic" evidence="1">
    <location>
        <begin position="151"/>
        <end position="311"/>
    </location>
</feature>
<protein>
    <submittedName>
        <fullName evidence="2">IS30 family transposase</fullName>
    </submittedName>
</protein>
<dbReference type="GO" id="GO:0004803">
    <property type="term" value="F:transposase activity"/>
    <property type="evidence" value="ECO:0007669"/>
    <property type="project" value="TreeGrafter"/>
</dbReference>
<dbReference type="NCBIfam" id="NF033563">
    <property type="entry name" value="transpos_IS30"/>
    <property type="match status" value="1"/>
</dbReference>
<dbReference type="OrthoDB" id="9781678at2"/>
<dbReference type="Gene3D" id="3.30.420.10">
    <property type="entry name" value="Ribonuclease H-like superfamily/Ribonuclease H"/>
    <property type="match status" value="1"/>
</dbReference>
<evidence type="ECO:0000313" key="2">
    <source>
        <dbReference type="EMBL" id="PMC55979.1"/>
    </source>
</evidence>
<reference evidence="2 3" key="1">
    <citation type="submission" date="2017-09" db="EMBL/GenBank/DDBJ databases">
        <title>Bacterial strain isolated from the female urinary microbiota.</title>
        <authorList>
            <person name="Thomas-White K."/>
            <person name="Kumar N."/>
            <person name="Forster S."/>
            <person name="Putonti C."/>
            <person name="Lawley T."/>
            <person name="Wolfe A.J."/>
        </authorList>
    </citation>
    <scope>NUCLEOTIDE SEQUENCE [LARGE SCALE GENOMIC DNA]</scope>
    <source>
        <strain evidence="2 3">UMB0852</strain>
    </source>
</reference>
<name>A0A2N6SKU4_9LACT</name>
<proteinExistence type="predicted"/>
<dbReference type="AlphaFoldDB" id="A0A2N6SKU4"/>
<dbReference type="SUPFAM" id="SSF53098">
    <property type="entry name" value="Ribonuclease H-like"/>
    <property type="match status" value="1"/>
</dbReference>
<dbReference type="Proteomes" id="UP000235682">
    <property type="component" value="Unassembled WGS sequence"/>
</dbReference>
<dbReference type="InterPro" id="IPR036397">
    <property type="entry name" value="RNaseH_sf"/>
</dbReference>
<dbReference type="RefSeq" id="WP_102227932.1">
    <property type="nucleotide sequence ID" value="NZ_PNFY01000026.1"/>
</dbReference>
<dbReference type="InterPro" id="IPR001584">
    <property type="entry name" value="Integrase_cat-core"/>
</dbReference>
<organism evidence="2 3">
    <name type="scientific">Dolosicoccus paucivorans</name>
    <dbReference type="NCBI Taxonomy" id="84521"/>
    <lineage>
        <taxon>Bacteria</taxon>
        <taxon>Bacillati</taxon>
        <taxon>Bacillota</taxon>
        <taxon>Bacilli</taxon>
        <taxon>Lactobacillales</taxon>
        <taxon>Aerococcaceae</taxon>
        <taxon>Dolosicoccus</taxon>
    </lineage>
</organism>
<dbReference type="InterPro" id="IPR051917">
    <property type="entry name" value="Transposase-Integrase"/>
</dbReference>